<dbReference type="PANTHER" id="PTHR12027">
    <property type="entry name" value="WNT RELATED"/>
    <property type="match status" value="1"/>
</dbReference>
<dbReference type="SMART" id="SM00097">
    <property type="entry name" value="WNT1"/>
    <property type="match status" value="1"/>
</dbReference>
<protein>
    <recommendedName>
        <fullName evidence="8">Protein Wnt</fullName>
    </recommendedName>
</protein>
<dbReference type="AlphaFoldDB" id="A0A6S7ITG7"/>
<dbReference type="Gene3D" id="3.30.2460.20">
    <property type="match status" value="1"/>
</dbReference>
<dbReference type="GO" id="GO:0045165">
    <property type="term" value="P:cell fate commitment"/>
    <property type="evidence" value="ECO:0007669"/>
    <property type="project" value="TreeGrafter"/>
</dbReference>
<dbReference type="GO" id="GO:0030182">
    <property type="term" value="P:neuron differentiation"/>
    <property type="evidence" value="ECO:0007669"/>
    <property type="project" value="TreeGrafter"/>
</dbReference>
<dbReference type="OrthoDB" id="5945655at2759"/>
<dbReference type="Pfam" id="PF00110">
    <property type="entry name" value="wnt"/>
    <property type="match status" value="1"/>
</dbReference>
<dbReference type="InterPro" id="IPR043158">
    <property type="entry name" value="Wnt_C"/>
</dbReference>
<dbReference type="GO" id="GO:0005615">
    <property type="term" value="C:extracellular space"/>
    <property type="evidence" value="ECO:0007669"/>
    <property type="project" value="TreeGrafter"/>
</dbReference>
<comment type="caution">
    <text evidence="9">The sequence shown here is derived from an EMBL/GenBank/DDBJ whole genome shotgun (WGS) entry which is preliminary data.</text>
</comment>
<evidence type="ECO:0000256" key="6">
    <source>
        <dbReference type="ARBA" id="ARBA00022687"/>
    </source>
</evidence>
<accession>A0A6S7ITG7</accession>
<comment type="similarity">
    <text evidence="2 8">Belongs to the Wnt family.</text>
</comment>
<comment type="function">
    <text evidence="8">Ligand for members of the frizzled family of seven transmembrane receptors.</text>
</comment>
<dbReference type="InterPro" id="IPR005817">
    <property type="entry name" value="Wnt"/>
</dbReference>
<dbReference type="GO" id="GO:0005125">
    <property type="term" value="F:cytokine activity"/>
    <property type="evidence" value="ECO:0007669"/>
    <property type="project" value="TreeGrafter"/>
</dbReference>
<evidence type="ECO:0000256" key="1">
    <source>
        <dbReference type="ARBA" id="ARBA00004498"/>
    </source>
</evidence>
<name>A0A6S7ITG7_PARCT</name>
<evidence type="ECO:0000256" key="7">
    <source>
        <dbReference type="ARBA" id="ARBA00023157"/>
    </source>
</evidence>
<dbReference type="GO" id="GO:0060070">
    <property type="term" value="P:canonical Wnt signaling pathway"/>
    <property type="evidence" value="ECO:0007669"/>
    <property type="project" value="TreeGrafter"/>
</dbReference>
<keyword evidence="3 8" id="KW-0217">Developmental protein</keyword>
<evidence type="ECO:0000256" key="5">
    <source>
        <dbReference type="ARBA" id="ARBA00022530"/>
    </source>
</evidence>
<evidence type="ECO:0000256" key="4">
    <source>
        <dbReference type="ARBA" id="ARBA00022525"/>
    </source>
</evidence>
<keyword evidence="6 8" id="KW-0879">Wnt signaling pathway</keyword>
<dbReference type="EMBL" id="CACRXK020005134">
    <property type="protein sequence ID" value="CAB4005228.1"/>
    <property type="molecule type" value="Genomic_DNA"/>
</dbReference>
<evidence type="ECO:0000313" key="10">
    <source>
        <dbReference type="Proteomes" id="UP001152795"/>
    </source>
</evidence>
<reference evidence="9" key="1">
    <citation type="submission" date="2020-04" db="EMBL/GenBank/DDBJ databases">
        <authorList>
            <person name="Alioto T."/>
            <person name="Alioto T."/>
            <person name="Gomez Garrido J."/>
        </authorList>
    </citation>
    <scope>NUCLEOTIDE SEQUENCE</scope>
    <source>
        <strain evidence="9">A484AB</strain>
    </source>
</reference>
<dbReference type="PRINTS" id="PR01349">
    <property type="entry name" value="WNTPROTEIN"/>
</dbReference>
<dbReference type="GO" id="GO:0005109">
    <property type="term" value="F:frizzled binding"/>
    <property type="evidence" value="ECO:0007669"/>
    <property type="project" value="TreeGrafter"/>
</dbReference>
<keyword evidence="5" id="KW-0272">Extracellular matrix</keyword>
<keyword evidence="10" id="KW-1185">Reference proteome</keyword>
<keyword evidence="7" id="KW-1015">Disulfide bond</keyword>
<evidence type="ECO:0000256" key="2">
    <source>
        <dbReference type="ARBA" id="ARBA00005683"/>
    </source>
</evidence>
<keyword evidence="4" id="KW-0964">Secreted</keyword>
<evidence type="ECO:0000256" key="3">
    <source>
        <dbReference type="ARBA" id="ARBA00022473"/>
    </source>
</evidence>
<evidence type="ECO:0000313" key="9">
    <source>
        <dbReference type="EMBL" id="CAB4005228.1"/>
    </source>
</evidence>
<comment type="subcellular location">
    <subcellularLocation>
        <location evidence="1 8">Secreted</location>
        <location evidence="1 8">Extracellular space</location>
        <location evidence="1 8">Extracellular matrix</location>
    </subcellularLocation>
</comment>
<gene>
    <name evidence="9" type="ORF">PACLA_8A025998</name>
</gene>
<organism evidence="9 10">
    <name type="scientific">Paramuricea clavata</name>
    <name type="common">Red gorgonian</name>
    <name type="synonym">Violescent sea-whip</name>
    <dbReference type="NCBI Taxonomy" id="317549"/>
    <lineage>
        <taxon>Eukaryota</taxon>
        <taxon>Metazoa</taxon>
        <taxon>Cnidaria</taxon>
        <taxon>Anthozoa</taxon>
        <taxon>Octocorallia</taxon>
        <taxon>Malacalcyonacea</taxon>
        <taxon>Plexauridae</taxon>
        <taxon>Paramuricea</taxon>
    </lineage>
</organism>
<evidence type="ECO:0000256" key="8">
    <source>
        <dbReference type="RuleBase" id="RU003500"/>
    </source>
</evidence>
<sequence length="239" mass="27207">MYSVIVNCSLGHLENCRCQPKNRQKVRSKPSEKTGNWHWGGCSDNVAFGDLVARHFVDALEGKRGNTNDERRMFNLHNNKVGRKIVKATTKKVCKCHGSSSSCTMKTCMKKLETFNKVGQVLYEKYTTAIRVIYHNGSLRDEANKTVTKKKTKLIYYTPSPDYCHANRTLKIAGVEGRVCEAATNSDFKKCRKLCEDCGLKMKLQAVTRKVKCNCKFVWCCFVKCDECKKQVFTATCVR</sequence>
<proteinExistence type="inferred from homology"/>
<dbReference type="PANTHER" id="PTHR12027:SF81">
    <property type="entry name" value="WNT INHIBITOR OF DORSAL PROTEIN"/>
    <property type="match status" value="1"/>
</dbReference>
<dbReference type="Proteomes" id="UP001152795">
    <property type="component" value="Unassembled WGS sequence"/>
</dbReference>